<dbReference type="Pfam" id="PF10609">
    <property type="entry name" value="ParA"/>
    <property type="match status" value="1"/>
</dbReference>
<accession>A0A6A7K645</accession>
<protein>
    <submittedName>
        <fullName evidence="3">P-loop NTPase</fullName>
    </submittedName>
</protein>
<dbReference type="GO" id="GO:0009898">
    <property type="term" value="C:cytoplasmic side of plasma membrane"/>
    <property type="evidence" value="ECO:0007669"/>
    <property type="project" value="TreeGrafter"/>
</dbReference>
<keyword evidence="1" id="KW-0547">Nucleotide-binding</keyword>
<proteinExistence type="predicted"/>
<gene>
    <name evidence="3" type="ORF">GC105_03270</name>
</gene>
<dbReference type="GO" id="GO:0051782">
    <property type="term" value="P:negative regulation of cell division"/>
    <property type="evidence" value="ECO:0007669"/>
    <property type="project" value="TreeGrafter"/>
</dbReference>
<evidence type="ECO:0000256" key="2">
    <source>
        <dbReference type="ARBA" id="ARBA00022840"/>
    </source>
</evidence>
<name>A0A6A7K645_9FIRM</name>
<dbReference type="CDD" id="cd02038">
    <property type="entry name" value="FlhG-like"/>
    <property type="match status" value="1"/>
</dbReference>
<dbReference type="InterPro" id="IPR027417">
    <property type="entry name" value="P-loop_NTPase"/>
</dbReference>
<dbReference type="PIRSF" id="PIRSF003092">
    <property type="entry name" value="MinD"/>
    <property type="match status" value="1"/>
</dbReference>
<dbReference type="InterPro" id="IPR050625">
    <property type="entry name" value="ParA/MinD_ATPase"/>
</dbReference>
<dbReference type="InterPro" id="IPR033756">
    <property type="entry name" value="YlxH/NBP35"/>
</dbReference>
<dbReference type="GO" id="GO:0016887">
    <property type="term" value="F:ATP hydrolysis activity"/>
    <property type="evidence" value="ECO:0007669"/>
    <property type="project" value="TreeGrafter"/>
</dbReference>
<dbReference type="Proteomes" id="UP000440004">
    <property type="component" value="Unassembled WGS sequence"/>
</dbReference>
<dbReference type="GO" id="GO:0005829">
    <property type="term" value="C:cytosol"/>
    <property type="evidence" value="ECO:0007669"/>
    <property type="project" value="TreeGrafter"/>
</dbReference>
<evidence type="ECO:0000313" key="3">
    <source>
        <dbReference type="EMBL" id="MPW24811.1"/>
    </source>
</evidence>
<dbReference type="InterPro" id="IPR033875">
    <property type="entry name" value="FlhG"/>
</dbReference>
<comment type="caution">
    <text evidence="3">The sequence shown here is derived from an EMBL/GenBank/DDBJ whole genome shotgun (WGS) entry which is preliminary data.</text>
</comment>
<dbReference type="SUPFAM" id="SSF52540">
    <property type="entry name" value="P-loop containing nucleoside triphosphate hydrolases"/>
    <property type="match status" value="1"/>
</dbReference>
<evidence type="ECO:0000256" key="1">
    <source>
        <dbReference type="ARBA" id="ARBA00022741"/>
    </source>
</evidence>
<dbReference type="Gene3D" id="3.40.50.300">
    <property type="entry name" value="P-loop containing nucleotide triphosphate hydrolases"/>
    <property type="match status" value="1"/>
</dbReference>
<organism evidence="3 4">
    <name type="scientific">Alkalibaculum sporogenes</name>
    <dbReference type="NCBI Taxonomy" id="2655001"/>
    <lineage>
        <taxon>Bacteria</taxon>
        <taxon>Bacillati</taxon>
        <taxon>Bacillota</taxon>
        <taxon>Clostridia</taxon>
        <taxon>Eubacteriales</taxon>
        <taxon>Eubacteriaceae</taxon>
        <taxon>Alkalibaculum</taxon>
    </lineage>
</organism>
<dbReference type="EMBL" id="WHNX01000004">
    <property type="protein sequence ID" value="MPW24811.1"/>
    <property type="molecule type" value="Genomic_DNA"/>
</dbReference>
<dbReference type="AlphaFoldDB" id="A0A6A7K645"/>
<reference evidence="3 4" key="1">
    <citation type="submission" date="2019-10" db="EMBL/GenBank/DDBJ databases">
        <title>Alkalibaculum tamaniensis sp.nov., a new alkaliphilic acetogen, isolated on methoxylated aromatics from a mud volcano.</title>
        <authorList>
            <person name="Khomyakova M.A."/>
            <person name="Merkel A.Y."/>
            <person name="Bonch-Osmolovskaya E.A."/>
            <person name="Slobodkin A.I."/>
        </authorList>
    </citation>
    <scope>NUCLEOTIDE SEQUENCE [LARGE SCALE GENOMIC DNA]</scope>
    <source>
        <strain evidence="3 4">M08DMB</strain>
    </source>
</reference>
<keyword evidence="4" id="KW-1185">Reference proteome</keyword>
<evidence type="ECO:0000313" key="4">
    <source>
        <dbReference type="Proteomes" id="UP000440004"/>
    </source>
</evidence>
<dbReference type="PANTHER" id="PTHR43384:SF4">
    <property type="entry name" value="CELLULOSE BIOSYNTHESIS PROTEIN BCSQ-RELATED"/>
    <property type="match status" value="1"/>
</dbReference>
<dbReference type="PANTHER" id="PTHR43384">
    <property type="entry name" value="SEPTUM SITE-DETERMINING PROTEIN MIND HOMOLOG, CHLOROPLASTIC-RELATED"/>
    <property type="match status" value="1"/>
</dbReference>
<dbReference type="GO" id="GO:0005524">
    <property type="term" value="F:ATP binding"/>
    <property type="evidence" value="ECO:0007669"/>
    <property type="project" value="UniProtKB-KW"/>
</dbReference>
<keyword evidence="2" id="KW-0067">ATP-binding</keyword>
<dbReference type="InterPro" id="IPR025501">
    <property type="entry name" value="MinD_FleN"/>
</dbReference>
<sequence>MRWSIRMIDQAGKLRRMVEDHNKTGEEREKHQIKIYSVVSGKGGVGKTNLTINLAIKFQQMGKKVLILDADIGMSNVNIMFGVETHLTLFNLLRDNATLTDIIVKCPEGVDLISGGADLLNLEDLNYTKQQQIIELLSELGAYDILLIDNGAGISKHSLTFSIFAHELILITTPEPTAITDAYRVLKAISTYKVKDKVKVIINEINELSYGEQTFSKLLKTSEQFLDLNLEKLGFIFNDIRVSKAIMEQKPVVLRYPDSLASKNISQISKNILEDKNYSCDISNFKQLTNRIIKIFG</sequence>